<gene>
    <name evidence="1" type="ORF">F511_40842</name>
</gene>
<sequence length="197" mass="21823">MMTSAVMSSQLADEESSAGALSIDDISSDINNQQEATMIFDDSDSKTMSFGLMDTTAFCLRAKDSADGLCVGNNQQIATVVLNQLLQDSSRSVVVLEKESVNGITHMLKPAGAFIQMCSSRSIANDEGRAGYQKGFQDISLCNRRSTEAVGRNQRSRWKNQWLRLSRAKCLKSREQDLYYSIARIWKEDKLALTSAE</sequence>
<organism evidence="1 2">
    <name type="scientific">Dorcoceras hygrometricum</name>
    <dbReference type="NCBI Taxonomy" id="472368"/>
    <lineage>
        <taxon>Eukaryota</taxon>
        <taxon>Viridiplantae</taxon>
        <taxon>Streptophyta</taxon>
        <taxon>Embryophyta</taxon>
        <taxon>Tracheophyta</taxon>
        <taxon>Spermatophyta</taxon>
        <taxon>Magnoliopsida</taxon>
        <taxon>eudicotyledons</taxon>
        <taxon>Gunneridae</taxon>
        <taxon>Pentapetalae</taxon>
        <taxon>asterids</taxon>
        <taxon>lamiids</taxon>
        <taxon>Lamiales</taxon>
        <taxon>Gesneriaceae</taxon>
        <taxon>Didymocarpoideae</taxon>
        <taxon>Trichosporeae</taxon>
        <taxon>Loxocarpinae</taxon>
        <taxon>Dorcoceras</taxon>
    </lineage>
</organism>
<dbReference type="Proteomes" id="UP000250235">
    <property type="component" value="Unassembled WGS sequence"/>
</dbReference>
<dbReference type="EMBL" id="KQ994611">
    <property type="protein sequence ID" value="KZV47800.1"/>
    <property type="molecule type" value="Genomic_DNA"/>
</dbReference>
<protein>
    <submittedName>
        <fullName evidence="1">AAA-type ATPase family protein</fullName>
    </submittedName>
</protein>
<proteinExistence type="predicted"/>
<evidence type="ECO:0000313" key="2">
    <source>
        <dbReference type="Proteomes" id="UP000250235"/>
    </source>
</evidence>
<reference evidence="1 2" key="1">
    <citation type="journal article" date="2015" name="Proc. Natl. Acad. Sci. U.S.A.">
        <title>The resurrection genome of Boea hygrometrica: A blueprint for survival of dehydration.</title>
        <authorList>
            <person name="Xiao L."/>
            <person name="Yang G."/>
            <person name="Zhang L."/>
            <person name="Yang X."/>
            <person name="Zhao S."/>
            <person name="Ji Z."/>
            <person name="Zhou Q."/>
            <person name="Hu M."/>
            <person name="Wang Y."/>
            <person name="Chen M."/>
            <person name="Xu Y."/>
            <person name="Jin H."/>
            <person name="Xiao X."/>
            <person name="Hu G."/>
            <person name="Bao F."/>
            <person name="Hu Y."/>
            <person name="Wan P."/>
            <person name="Li L."/>
            <person name="Deng X."/>
            <person name="Kuang T."/>
            <person name="Xiang C."/>
            <person name="Zhu J.K."/>
            <person name="Oliver M.J."/>
            <person name="He Y."/>
        </authorList>
    </citation>
    <scope>NUCLEOTIDE SEQUENCE [LARGE SCALE GENOMIC DNA]</scope>
    <source>
        <strain evidence="2">cv. XS01</strain>
    </source>
</reference>
<evidence type="ECO:0000313" key="1">
    <source>
        <dbReference type="EMBL" id="KZV47800.1"/>
    </source>
</evidence>
<accession>A0A2Z7CL38</accession>
<keyword evidence="2" id="KW-1185">Reference proteome</keyword>
<name>A0A2Z7CL38_9LAMI</name>
<dbReference type="AlphaFoldDB" id="A0A2Z7CL38"/>